<evidence type="ECO:0000313" key="1">
    <source>
        <dbReference type="EMBL" id="AFU88039.1"/>
    </source>
</evidence>
<dbReference type="Gene3D" id="1.10.357.40">
    <property type="entry name" value="YbiA-like"/>
    <property type="match status" value="1"/>
</dbReference>
<dbReference type="InterPro" id="IPR037238">
    <property type="entry name" value="YbiA-like_sf"/>
</dbReference>
<gene>
    <name evidence="1" type="ORF">CcrColossus_gp169</name>
</gene>
<dbReference type="OrthoDB" id="20109at10239"/>
<dbReference type="InterPro" id="IPR012596">
    <property type="entry name" value="Phage_T4_Y12G"/>
</dbReference>
<dbReference type="CDD" id="cd15457">
    <property type="entry name" value="NADAR"/>
    <property type="match status" value="1"/>
</dbReference>
<evidence type="ECO:0000313" key="2">
    <source>
        <dbReference type="Proteomes" id="UP000000463"/>
    </source>
</evidence>
<protein>
    <submittedName>
        <fullName evidence="1">Uncharacterized protein</fullName>
    </submittedName>
</protein>
<sequence length="153" mass="17392">MDIGSGRGYPSSALSNFAPHPFWFDGLLVASMEGLLQAFKFDKVHMQREVVKNVGLVAKKRGAGRSKHWQRVQKLWWNGVEYDRHGPEYQTLLDRAYMALATNEGFRKALLATGDAVLTHSIGKRDPRDTVLTQAEFCRRLTALRSAMRKEEQ</sequence>
<dbReference type="RefSeq" id="YP_006988403.1">
    <property type="nucleotide sequence ID" value="NC_019406.1"/>
</dbReference>
<dbReference type="KEGG" id="vg:13995097"/>
<dbReference type="Proteomes" id="UP000000463">
    <property type="component" value="Segment"/>
</dbReference>
<name>K4JRT5_9CAUD</name>
<keyword evidence="2" id="KW-1185">Reference proteome</keyword>
<dbReference type="GeneID" id="13995097"/>
<dbReference type="InterPro" id="IPR012816">
    <property type="entry name" value="NADAR"/>
</dbReference>
<dbReference type="Pfam" id="PF08010">
    <property type="entry name" value="Phage_30_3"/>
    <property type="match status" value="1"/>
</dbReference>
<reference evidence="1 2" key="1">
    <citation type="journal article" date="2012" name="BMC Genomics">
        <title>The Caulobacter crescentus phage phiCbK: genomics of a canonical phage.</title>
        <authorList>
            <person name="Gill J.J."/>
            <person name="Berry J.D."/>
            <person name="Russell W.K."/>
            <person name="Lessor L."/>
            <person name="Escobar Garcia D.A."/>
            <person name="Hernandez D."/>
            <person name="Kane A."/>
            <person name="Keene J."/>
            <person name="Maddox M."/>
            <person name="Martin R."/>
            <person name="Mohan S."/>
            <person name="Thorn A.M."/>
            <person name="Russell D.H."/>
            <person name="Young R."/>
        </authorList>
    </citation>
    <scope>NUCLEOTIDE SEQUENCE [LARGE SCALE GENOMIC DNA]</scope>
</reference>
<dbReference type="SUPFAM" id="SSF143990">
    <property type="entry name" value="YbiA-like"/>
    <property type="match status" value="1"/>
</dbReference>
<proteinExistence type="predicted"/>
<dbReference type="EMBL" id="JX100810">
    <property type="protein sequence ID" value="AFU88039.1"/>
    <property type="molecule type" value="Genomic_DNA"/>
</dbReference>
<accession>K4JRT5</accession>
<organism evidence="1 2">
    <name type="scientific">Caulobacter phage CcrColossus</name>
    <dbReference type="NCBI Taxonomy" id="1211640"/>
    <lineage>
        <taxon>Viruses</taxon>
        <taxon>Duplodnaviria</taxon>
        <taxon>Heunggongvirae</taxon>
        <taxon>Uroviricota</taxon>
        <taxon>Caudoviricetes</taxon>
        <taxon>Jeanschmidtviridae</taxon>
        <taxon>Colossusvirus</taxon>
        <taxon>Colossusvirus colossus</taxon>
    </lineage>
</organism>